<dbReference type="GO" id="GO:0005829">
    <property type="term" value="C:cytosol"/>
    <property type="evidence" value="ECO:0007669"/>
    <property type="project" value="TreeGrafter"/>
</dbReference>
<proteinExistence type="predicted"/>
<dbReference type="Pfam" id="PF00152">
    <property type="entry name" value="tRNA-synt_2"/>
    <property type="match status" value="1"/>
</dbReference>
<evidence type="ECO:0000313" key="6">
    <source>
        <dbReference type="Proteomes" id="UP001187531"/>
    </source>
</evidence>
<dbReference type="PANTHER" id="PTHR42918">
    <property type="entry name" value="LYSYL-TRNA SYNTHETASE"/>
    <property type="match status" value="1"/>
</dbReference>
<feature type="domain" description="Aminoacyl-tRNA synthetase class II (D/K/N)" evidence="4">
    <location>
        <begin position="24"/>
        <end position="81"/>
    </location>
</feature>
<keyword evidence="1" id="KW-0436">Ligase</keyword>
<comment type="caution">
    <text evidence="5">The sequence shown here is derived from an EMBL/GenBank/DDBJ whole genome shotgun (WGS) entry which is preliminary data.</text>
</comment>
<dbReference type="GO" id="GO:0005524">
    <property type="term" value="F:ATP binding"/>
    <property type="evidence" value="ECO:0007669"/>
    <property type="project" value="InterPro"/>
</dbReference>
<evidence type="ECO:0000313" key="5">
    <source>
        <dbReference type="EMBL" id="KAK2714252.1"/>
    </source>
</evidence>
<accession>A0AA88L2N3</accession>
<dbReference type="Proteomes" id="UP001187531">
    <property type="component" value="Unassembled WGS sequence"/>
</dbReference>
<dbReference type="Gene3D" id="3.30.930.10">
    <property type="entry name" value="Bira Bifunctional Protein, Domain 2"/>
    <property type="match status" value="1"/>
</dbReference>
<dbReference type="SUPFAM" id="SSF55681">
    <property type="entry name" value="Class II aaRS and biotin synthetases"/>
    <property type="match status" value="1"/>
</dbReference>
<dbReference type="EMBL" id="JAVRJZ010000013">
    <property type="protein sequence ID" value="KAK2714252.1"/>
    <property type="molecule type" value="Genomic_DNA"/>
</dbReference>
<dbReference type="AlphaFoldDB" id="A0AA88L2N3"/>
<reference evidence="5" key="1">
    <citation type="submission" date="2023-07" db="EMBL/GenBank/DDBJ databases">
        <title>Chromosome-level genome assembly of Artemia franciscana.</title>
        <authorList>
            <person name="Jo E."/>
        </authorList>
    </citation>
    <scope>NUCLEOTIDE SEQUENCE</scope>
    <source>
        <tissue evidence="5">Whole body</tissue>
    </source>
</reference>
<protein>
    <recommendedName>
        <fullName evidence="4">Aminoacyl-tRNA synthetase class II (D/K/N) domain-containing protein</fullName>
    </recommendedName>
</protein>
<feature type="non-terminal residue" evidence="5">
    <location>
        <position position="1"/>
    </location>
</feature>
<gene>
    <name evidence="5" type="ORF">QYM36_008726</name>
</gene>
<evidence type="ECO:0000256" key="3">
    <source>
        <dbReference type="ARBA" id="ARBA00022840"/>
    </source>
</evidence>
<keyword evidence="3" id="KW-0067">ATP-binding</keyword>
<evidence type="ECO:0000256" key="1">
    <source>
        <dbReference type="ARBA" id="ARBA00022598"/>
    </source>
</evidence>
<dbReference type="PANTHER" id="PTHR42918:SF9">
    <property type="entry name" value="LYSINE--TRNA LIGASE"/>
    <property type="match status" value="1"/>
</dbReference>
<keyword evidence="6" id="KW-1185">Reference proteome</keyword>
<organism evidence="5 6">
    <name type="scientific">Artemia franciscana</name>
    <name type="common">Brine shrimp</name>
    <name type="synonym">Artemia sanfranciscana</name>
    <dbReference type="NCBI Taxonomy" id="6661"/>
    <lineage>
        <taxon>Eukaryota</taxon>
        <taxon>Metazoa</taxon>
        <taxon>Ecdysozoa</taxon>
        <taxon>Arthropoda</taxon>
        <taxon>Crustacea</taxon>
        <taxon>Branchiopoda</taxon>
        <taxon>Anostraca</taxon>
        <taxon>Artemiidae</taxon>
        <taxon>Artemia</taxon>
    </lineage>
</organism>
<dbReference type="GO" id="GO:0004824">
    <property type="term" value="F:lysine-tRNA ligase activity"/>
    <property type="evidence" value="ECO:0007669"/>
    <property type="project" value="TreeGrafter"/>
</dbReference>
<dbReference type="GO" id="GO:0000049">
    <property type="term" value="F:tRNA binding"/>
    <property type="evidence" value="ECO:0007669"/>
    <property type="project" value="TreeGrafter"/>
</dbReference>
<keyword evidence="2" id="KW-0547">Nucleotide-binding</keyword>
<evidence type="ECO:0000256" key="2">
    <source>
        <dbReference type="ARBA" id="ARBA00022741"/>
    </source>
</evidence>
<dbReference type="InterPro" id="IPR045864">
    <property type="entry name" value="aa-tRNA-synth_II/BPL/LPL"/>
</dbReference>
<sequence length="82" mass="9392">MRFLSLSCGIYQLRGNTLQTAVPLVVGGIEKVYEIGKQFWEAEIGKNEGMDPTHNPEFTTCEFYMAYTDYEDLMKITEDLLS</sequence>
<evidence type="ECO:0000259" key="4">
    <source>
        <dbReference type="Pfam" id="PF00152"/>
    </source>
</evidence>
<dbReference type="GO" id="GO:0006430">
    <property type="term" value="P:lysyl-tRNA aminoacylation"/>
    <property type="evidence" value="ECO:0007669"/>
    <property type="project" value="TreeGrafter"/>
</dbReference>
<dbReference type="InterPro" id="IPR004364">
    <property type="entry name" value="Aa-tRNA-synt_II"/>
</dbReference>
<name>A0AA88L2N3_ARTSF</name>